<dbReference type="InterPro" id="IPR035959">
    <property type="entry name" value="RutC-like_sf"/>
</dbReference>
<dbReference type="PANTHER" id="PTHR11803:SF58">
    <property type="entry name" value="PROTEIN HMF1-RELATED"/>
    <property type="match status" value="1"/>
</dbReference>
<dbReference type="AlphaFoldDB" id="A0A8H3A9G6"/>
<dbReference type="FunFam" id="3.30.1330.40:FF:000001">
    <property type="entry name" value="L-PSP family endoribonuclease"/>
    <property type="match status" value="1"/>
</dbReference>
<dbReference type="Pfam" id="PF01042">
    <property type="entry name" value="Ribonuc_L-PSP"/>
    <property type="match status" value="1"/>
</dbReference>
<sequence length="161" mass="17212">MALRAFLRPSLITPTQRLVRVRAYTPILRSAMSSNALSVVATQDAPSAIGPYAQAIKAGGFIFASGCIPLVPSTMQVVEGGIEQQTAQALANLKAVVTASGSDVNKIVKTTVFMKDMNDFVAMNKVYAEFFGEHKPARSAVEVARLPKDVLVEIEFVALAN</sequence>
<dbReference type="PROSITE" id="PS01094">
    <property type="entry name" value="UPF0076"/>
    <property type="match status" value="1"/>
</dbReference>
<protein>
    <submittedName>
        <fullName evidence="2">Uncharacterized protein</fullName>
    </submittedName>
</protein>
<dbReference type="InterPro" id="IPR006056">
    <property type="entry name" value="RidA"/>
</dbReference>
<accession>A0A8H3A9G6</accession>
<proteinExistence type="inferred from homology"/>
<comment type="similarity">
    <text evidence="1">Belongs to the RutC family.</text>
</comment>
<dbReference type="InterPro" id="IPR019897">
    <property type="entry name" value="RidA_CS"/>
</dbReference>
<dbReference type="Gene3D" id="3.30.1330.40">
    <property type="entry name" value="RutC-like"/>
    <property type="match status" value="1"/>
</dbReference>
<dbReference type="GO" id="GO:0005829">
    <property type="term" value="C:cytosol"/>
    <property type="evidence" value="ECO:0007669"/>
    <property type="project" value="TreeGrafter"/>
</dbReference>
<reference evidence="2" key="1">
    <citation type="submission" date="2021-01" db="EMBL/GenBank/DDBJ databases">
        <authorList>
            <person name="Kaushik A."/>
        </authorList>
    </citation>
    <scope>NUCLEOTIDE SEQUENCE</scope>
    <source>
        <strain evidence="2">AG4-R118</strain>
    </source>
</reference>
<dbReference type="CDD" id="cd00448">
    <property type="entry name" value="YjgF_YER057c_UK114_family"/>
    <property type="match status" value="1"/>
</dbReference>
<dbReference type="PANTHER" id="PTHR11803">
    <property type="entry name" value="2-IMINOBUTANOATE/2-IMINOPROPANOATE DEAMINASE RIDA"/>
    <property type="match status" value="1"/>
</dbReference>
<dbReference type="GO" id="GO:0005739">
    <property type="term" value="C:mitochondrion"/>
    <property type="evidence" value="ECO:0007669"/>
    <property type="project" value="TreeGrafter"/>
</dbReference>
<dbReference type="InterPro" id="IPR006175">
    <property type="entry name" value="YjgF/YER057c/UK114"/>
</dbReference>
<comment type="caution">
    <text evidence="2">The sequence shown here is derived from an EMBL/GenBank/DDBJ whole genome shotgun (WGS) entry which is preliminary data.</text>
</comment>
<dbReference type="SUPFAM" id="SSF55298">
    <property type="entry name" value="YjgF-like"/>
    <property type="match status" value="1"/>
</dbReference>
<evidence type="ECO:0000256" key="1">
    <source>
        <dbReference type="ARBA" id="ARBA00010552"/>
    </source>
</evidence>
<dbReference type="GO" id="GO:0019239">
    <property type="term" value="F:deaminase activity"/>
    <property type="evidence" value="ECO:0007669"/>
    <property type="project" value="TreeGrafter"/>
</dbReference>
<name>A0A8H3A9G6_9AGAM</name>
<evidence type="ECO:0000313" key="2">
    <source>
        <dbReference type="EMBL" id="CAE6414540.1"/>
    </source>
</evidence>
<organism evidence="2 3">
    <name type="scientific">Rhizoctonia solani</name>
    <dbReference type="NCBI Taxonomy" id="456999"/>
    <lineage>
        <taxon>Eukaryota</taxon>
        <taxon>Fungi</taxon>
        <taxon>Dikarya</taxon>
        <taxon>Basidiomycota</taxon>
        <taxon>Agaricomycotina</taxon>
        <taxon>Agaricomycetes</taxon>
        <taxon>Cantharellales</taxon>
        <taxon>Ceratobasidiaceae</taxon>
        <taxon>Rhizoctonia</taxon>
    </lineage>
</organism>
<dbReference type="NCBIfam" id="TIGR00004">
    <property type="entry name" value="Rid family detoxifying hydrolase"/>
    <property type="match status" value="1"/>
</dbReference>
<gene>
    <name evidence="2" type="ORF">RDB_LOCUS15117</name>
</gene>
<dbReference type="EMBL" id="CAJMWX010000358">
    <property type="protein sequence ID" value="CAE6414540.1"/>
    <property type="molecule type" value="Genomic_DNA"/>
</dbReference>
<dbReference type="Proteomes" id="UP000663888">
    <property type="component" value="Unassembled WGS sequence"/>
</dbReference>
<evidence type="ECO:0000313" key="3">
    <source>
        <dbReference type="Proteomes" id="UP000663888"/>
    </source>
</evidence>